<evidence type="ECO:0000313" key="2">
    <source>
        <dbReference type="EMBL" id="GFG64141.1"/>
    </source>
</evidence>
<dbReference type="Pfam" id="PF00753">
    <property type="entry name" value="Lactamase_B"/>
    <property type="match status" value="1"/>
</dbReference>
<dbReference type="SMART" id="SM00849">
    <property type="entry name" value="Lactamase_B"/>
    <property type="match status" value="1"/>
</dbReference>
<dbReference type="Gene3D" id="3.60.15.10">
    <property type="entry name" value="Ribonuclease Z/Hydroxyacylglutathione hydrolase-like"/>
    <property type="match status" value="1"/>
</dbReference>
<protein>
    <submittedName>
        <fullName evidence="3">MBL fold metallo-hydrolase</fullName>
    </submittedName>
</protein>
<accession>A0AAX1JDA7</accession>
<evidence type="ECO:0000313" key="4">
    <source>
        <dbReference type="Proteomes" id="UP000465306"/>
    </source>
</evidence>
<feature type="domain" description="Metallo-beta-lactamase" evidence="1">
    <location>
        <begin position="16"/>
        <end position="215"/>
    </location>
</feature>
<gene>
    <name evidence="3" type="ORF">I2456_08840</name>
    <name evidence="2" type="ORF">MKUB_16310</name>
</gene>
<dbReference type="SUPFAM" id="SSF56281">
    <property type="entry name" value="Metallo-hydrolase/oxidoreductase"/>
    <property type="match status" value="1"/>
</dbReference>
<evidence type="ECO:0000259" key="1">
    <source>
        <dbReference type="SMART" id="SM00849"/>
    </source>
</evidence>
<dbReference type="InterPro" id="IPR001279">
    <property type="entry name" value="Metallo-B-lactamas"/>
</dbReference>
<keyword evidence="4" id="KW-1185">Reference proteome</keyword>
<dbReference type="KEGG" id="mku:I2456_08840"/>
<reference evidence="3" key="3">
    <citation type="submission" date="2020-11" db="EMBL/GenBank/DDBJ databases">
        <title>Intraspecies plasmid and genomic variation of Mycobacterium kubicae revealed by the complete genome sequences of two clinical isolates.</title>
        <authorList>
            <person name="Hendrix J.R."/>
            <person name="Epperson L.E."/>
            <person name="Honda J.R."/>
            <person name="Strong M."/>
        </authorList>
    </citation>
    <scope>NUCLEOTIDE SEQUENCE</scope>
    <source>
        <strain evidence="3">JCM 13573</strain>
    </source>
</reference>
<dbReference type="InterPro" id="IPR050855">
    <property type="entry name" value="NDM-1-like"/>
</dbReference>
<reference evidence="2 4" key="1">
    <citation type="journal article" date="2019" name="Emerg. Microbes Infect.">
        <title>Comprehensive subspecies identification of 175 nontuberculous mycobacteria species based on 7547 genomic profiles.</title>
        <authorList>
            <person name="Matsumoto Y."/>
            <person name="Kinjo T."/>
            <person name="Motooka D."/>
            <person name="Nabeya D."/>
            <person name="Jung N."/>
            <person name="Uechi K."/>
            <person name="Horii T."/>
            <person name="Iida T."/>
            <person name="Fujita J."/>
            <person name="Nakamura S."/>
        </authorList>
    </citation>
    <scope>NUCLEOTIDE SEQUENCE [LARGE SCALE GENOMIC DNA]</scope>
    <source>
        <strain evidence="2 4">JCM 13573</strain>
    </source>
</reference>
<dbReference type="EMBL" id="CP065047">
    <property type="protein sequence ID" value="QPI39534.1"/>
    <property type="molecule type" value="Genomic_DNA"/>
</dbReference>
<dbReference type="RefSeq" id="WP_085073408.1">
    <property type="nucleotide sequence ID" value="NZ_BLKU01000003.1"/>
</dbReference>
<dbReference type="PANTHER" id="PTHR42951:SF17">
    <property type="entry name" value="METALLO-BETA-LACTAMASE DOMAIN-CONTAINING PROTEIN"/>
    <property type="match status" value="1"/>
</dbReference>
<evidence type="ECO:0000313" key="3">
    <source>
        <dbReference type="EMBL" id="QPI39534.1"/>
    </source>
</evidence>
<dbReference type="EMBL" id="BLKU01000003">
    <property type="protein sequence ID" value="GFG64141.1"/>
    <property type="molecule type" value="Genomic_DNA"/>
</dbReference>
<dbReference type="InterPro" id="IPR036866">
    <property type="entry name" value="RibonucZ/Hydroxyglut_hydro"/>
</dbReference>
<organism evidence="3 5">
    <name type="scientific">Mycobacterium kubicae</name>
    <dbReference type="NCBI Taxonomy" id="120959"/>
    <lineage>
        <taxon>Bacteria</taxon>
        <taxon>Bacillati</taxon>
        <taxon>Actinomycetota</taxon>
        <taxon>Actinomycetes</taxon>
        <taxon>Mycobacteriales</taxon>
        <taxon>Mycobacteriaceae</taxon>
        <taxon>Mycobacterium</taxon>
        <taxon>Mycobacterium simiae complex</taxon>
    </lineage>
</organism>
<sequence>MTPTEVVTIPVVGRATVNAFLLLGRKAVIVDTGVPGSGPQILAALAKRDVGASDVAALVITHGHIDHLGSAAYLQQALAAPIIAHEADLEAYASGRSMPGSLRPTGPFGWVFAKLPPANGRTEPFVPDIVVDGPMSLADNGVDAEILMTPGHTPGSISVLTDAGELLAADLIAGSYLGAIRRRPANPPFHQDRLLNLASLDAVLKLDLTVIHVGHGGPLNPAQVRRWARRERQRLARTS</sequence>
<reference evidence="2" key="2">
    <citation type="submission" date="2020-02" db="EMBL/GenBank/DDBJ databases">
        <authorList>
            <person name="Matsumoto Y."/>
            <person name="Kinjo T."/>
            <person name="Motooka D."/>
            <person name="Nabeya D."/>
            <person name="Jung N."/>
            <person name="Uechi K."/>
            <person name="Horii T."/>
            <person name="Iida T."/>
            <person name="Fujita J."/>
            <person name="Nakamura S."/>
        </authorList>
    </citation>
    <scope>NUCLEOTIDE SEQUENCE</scope>
    <source>
        <strain evidence="2">JCM 13573</strain>
    </source>
</reference>
<evidence type="ECO:0000313" key="5">
    <source>
        <dbReference type="Proteomes" id="UP000663583"/>
    </source>
</evidence>
<dbReference type="Proteomes" id="UP000465306">
    <property type="component" value="Unassembled WGS sequence"/>
</dbReference>
<proteinExistence type="predicted"/>
<name>A0AAX1JDA7_9MYCO</name>
<dbReference type="AlphaFoldDB" id="A0AAX1JDA7"/>
<dbReference type="Proteomes" id="UP000663583">
    <property type="component" value="Chromosome"/>
</dbReference>
<dbReference type="PANTHER" id="PTHR42951">
    <property type="entry name" value="METALLO-BETA-LACTAMASE DOMAIN-CONTAINING"/>
    <property type="match status" value="1"/>
</dbReference>